<evidence type="ECO:0000313" key="3">
    <source>
        <dbReference type="Proteomes" id="UP001341840"/>
    </source>
</evidence>
<dbReference type="SUPFAM" id="SSF55658">
    <property type="entry name" value="L9 N-domain-like"/>
    <property type="match status" value="1"/>
</dbReference>
<accession>A0ABU6Q6M0</accession>
<dbReference type="EMBL" id="JASCZI010000029">
    <property type="protein sequence ID" value="MED6107195.1"/>
    <property type="molecule type" value="Genomic_DNA"/>
</dbReference>
<dbReference type="Gene3D" id="3.40.970.10">
    <property type="entry name" value="Ribonuclease H1, N-terminal domain"/>
    <property type="match status" value="1"/>
</dbReference>
<feature type="domain" description="Ribonuclease H1 N-terminal" evidence="1">
    <location>
        <begin position="9"/>
        <end position="50"/>
    </location>
</feature>
<reference evidence="2 3" key="1">
    <citation type="journal article" date="2023" name="Plants (Basel)">
        <title>Bridging the Gap: Combining Genomics and Transcriptomics Approaches to Understand Stylosanthes scabra, an Orphan Legume from the Brazilian Caatinga.</title>
        <authorList>
            <person name="Ferreira-Neto J.R.C."/>
            <person name="da Silva M.D."/>
            <person name="Binneck E."/>
            <person name="de Melo N.F."/>
            <person name="da Silva R.H."/>
            <person name="de Melo A.L.T.M."/>
            <person name="Pandolfi V."/>
            <person name="Bustamante F.O."/>
            <person name="Brasileiro-Vidal A.C."/>
            <person name="Benko-Iseppon A.M."/>
        </authorList>
    </citation>
    <scope>NUCLEOTIDE SEQUENCE [LARGE SCALE GENOMIC DNA]</scope>
    <source>
        <tissue evidence="2">Leaves</tissue>
    </source>
</reference>
<dbReference type="InterPro" id="IPR009027">
    <property type="entry name" value="Ribosomal_bL9/RNase_H1_N"/>
</dbReference>
<keyword evidence="3" id="KW-1185">Reference proteome</keyword>
<sequence>MEEGKYSHYAVKVGRVASVYTSWGDCAPHVLGFPGAQFKGFKSLEEAMKYMQAGSHGKGKMVGSTSKVMEKLSLQMSTLRVGTSGMSPRQPFQGMSNESVPMGCLGDEEFVPRTQGGGFLIVENMEIYLLRACRKLEAGGPSFQRRVFYDTEGLKHYAFKAALRCEQKGIDVEVIAFSALTREELGRTLPTSC</sequence>
<organism evidence="2 3">
    <name type="scientific">Stylosanthes scabra</name>
    <dbReference type="NCBI Taxonomy" id="79078"/>
    <lineage>
        <taxon>Eukaryota</taxon>
        <taxon>Viridiplantae</taxon>
        <taxon>Streptophyta</taxon>
        <taxon>Embryophyta</taxon>
        <taxon>Tracheophyta</taxon>
        <taxon>Spermatophyta</taxon>
        <taxon>Magnoliopsida</taxon>
        <taxon>eudicotyledons</taxon>
        <taxon>Gunneridae</taxon>
        <taxon>Pentapetalae</taxon>
        <taxon>rosids</taxon>
        <taxon>fabids</taxon>
        <taxon>Fabales</taxon>
        <taxon>Fabaceae</taxon>
        <taxon>Papilionoideae</taxon>
        <taxon>50 kb inversion clade</taxon>
        <taxon>dalbergioids sensu lato</taxon>
        <taxon>Dalbergieae</taxon>
        <taxon>Pterocarpus clade</taxon>
        <taxon>Stylosanthes</taxon>
    </lineage>
</organism>
<proteinExistence type="predicted"/>
<dbReference type="Proteomes" id="UP001341840">
    <property type="component" value="Unassembled WGS sequence"/>
</dbReference>
<protein>
    <recommendedName>
        <fullName evidence="1">Ribonuclease H1 N-terminal domain-containing protein</fullName>
    </recommendedName>
</protein>
<name>A0ABU6Q6M0_9FABA</name>
<evidence type="ECO:0000313" key="2">
    <source>
        <dbReference type="EMBL" id="MED6107195.1"/>
    </source>
</evidence>
<dbReference type="Pfam" id="PF01693">
    <property type="entry name" value="Cauli_VI"/>
    <property type="match status" value="1"/>
</dbReference>
<dbReference type="InterPro" id="IPR037056">
    <property type="entry name" value="RNase_H1_N_sf"/>
</dbReference>
<gene>
    <name evidence="2" type="ORF">PIB30_011765</name>
</gene>
<dbReference type="InterPro" id="IPR011320">
    <property type="entry name" value="RNase_H1_N"/>
</dbReference>
<evidence type="ECO:0000259" key="1">
    <source>
        <dbReference type="Pfam" id="PF01693"/>
    </source>
</evidence>
<comment type="caution">
    <text evidence="2">The sequence shown here is derived from an EMBL/GenBank/DDBJ whole genome shotgun (WGS) entry which is preliminary data.</text>
</comment>